<dbReference type="InterPro" id="IPR029044">
    <property type="entry name" value="Nucleotide-diphossugar_trans"/>
</dbReference>
<evidence type="ECO:0000256" key="5">
    <source>
        <dbReference type="ARBA" id="ARBA00022989"/>
    </source>
</evidence>
<reference evidence="9" key="1">
    <citation type="submission" date="2016-10" db="EMBL/GenBank/DDBJ databases">
        <authorList>
            <person name="de Groot N.N."/>
        </authorList>
    </citation>
    <scope>NUCLEOTIDE SEQUENCE</scope>
</reference>
<dbReference type="GO" id="GO:0016760">
    <property type="term" value="F:cellulose synthase (UDP-forming) activity"/>
    <property type="evidence" value="ECO:0007669"/>
    <property type="project" value="UniProtKB-EC"/>
</dbReference>
<protein>
    <submittedName>
        <fullName evidence="9">Cellulose synthase (UDP-forming)</fullName>
        <ecNumber evidence="9">2.4.1.12</ecNumber>
    </submittedName>
</protein>
<evidence type="ECO:0000313" key="9">
    <source>
        <dbReference type="EMBL" id="SHO81582.1"/>
    </source>
</evidence>
<gene>
    <name evidence="9" type="ORF">MNB_SV-15-129</name>
</gene>
<evidence type="ECO:0000256" key="2">
    <source>
        <dbReference type="ARBA" id="ARBA00022676"/>
    </source>
</evidence>
<accession>A0A1W1ELC1</accession>
<dbReference type="AlphaFoldDB" id="A0A1W1ELC1"/>
<dbReference type="GO" id="GO:0005886">
    <property type="term" value="C:plasma membrane"/>
    <property type="evidence" value="ECO:0007669"/>
    <property type="project" value="TreeGrafter"/>
</dbReference>
<dbReference type="EMBL" id="FRYL01000044">
    <property type="protein sequence ID" value="SHO81582.1"/>
    <property type="molecule type" value="Genomic_DNA"/>
</dbReference>
<dbReference type="InterPro" id="IPR050321">
    <property type="entry name" value="Glycosyltr_2/OpgH_subfam"/>
</dbReference>
<name>A0A1W1ELC1_9ZZZZ</name>
<dbReference type="PANTHER" id="PTHR43867">
    <property type="entry name" value="CELLULOSE SYNTHASE CATALYTIC SUBUNIT A [UDP-FORMING]"/>
    <property type="match status" value="1"/>
</dbReference>
<dbReference type="PANTHER" id="PTHR43867:SF2">
    <property type="entry name" value="CELLULOSE SYNTHASE CATALYTIC SUBUNIT A [UDP-FORMING]"/>
    <property type="match status" value="1"/>
</dbReference>
<keyword evidence="5 7" id="KW-1133">Transmembrane helix</keyword>
<dbReference type="EC" id="2.4.1.12" evidence="9"/>
<evidence type="ECO:0000256" key="3">
    <source>
        <dbReference type="ARBA" id="ARBA00022679"/>
    </source>
</evidence>
<evidence type="ECO:0000259" key="8">
    <source>
        <dbReference type="Pfam" id="PF00535"/>
    </source>
</evidence>
<dbReference type="Pfam" id="PF00535">
    <property type="entry name" value="Glycos_transf_2"/>
    <property type="match status" value="1"/>
</dbReference>
<feature type="transmembrane region" description="Helical" evidence="7">
    <location>
        <begin position="484"/>
        <end position="502"/>
    </location>
</feature>
<organism evidence="9">
    <name type="scientific">hydrothermal vent metagenome</name>
    <dbReference type="NCBI Taxonomy" id="652676"/>
    <lineage>
        <taxon>unclassified sequences</taxon>
        <taxon>metagenomes</taxon>
        <taxon>ecological metagenomes</taxon>
    </lineage>
</organism>
<evidence type="ECO:0000256" key="6">
    <source>
        <dbReference type="ARBA" id="ARBA00023136"/>
    </source>
</evidence>
<evidence type="ECO:0000256" key="7">
    <source>
        <dbReference type="SAM" id="Phobius"/>
    </source>
</evidence>
<feature type="transmembrane region" description="Helical" evidence="7">
    <location>
        <begin position="523"/>
        <end position="548"/>
    </location>
</feature>
<comment type="subcellular location">
    <subcellularLocation>
        <location evidence="1">Membrane</location>
        <topology evidence="1">Multi-pass membrane protein</topology>
    </subcellularLocation>
</comment>
<evidence type="ECO:0000256" key="1">
    <source>
        <dbReference type="ARBA" id="ARBA00004141"/>
    </source>
</evidence>
<keyword evidence="4 7" id="KW-0812">Transmembrane</keyword>
<feature type="domain" description="Glycosyltransferase 2-like" evidence="8">
    <location>
        <begin position="118"/>
        <end position="257"/>
    </location>
</feature>
<dbReference type="InterPro" id="IPR001173">
    <property type="entry name" value="Glyco_trans_2-like"/>
</dbReference>
<keyword evidence="6 7" id="KW-0472">Membrane</keyword>
<feature type="transmembrane region" description="Helical" evidence="7">
    <location>
        <begin position="554"/>
        <end position="575"/>
    </location>
</feature>
<proteinExistence type="predicted"/>
<evidence type="ECO:0000256" key="4">
    <source>
        <dbReference type="ARBA" id="ARBA00022692"/>
    </source>
</evidence>
<feature type="transmembrane region" description="Helical" evidence="7">
    <location>
        <begin position="456"/>
        <end position="478"/>
    </location>
</feature>
<feature type="transmembrane region" description="Helical" evidence="7">
    <location>
        <begin position="25"/>
        <end position="45"/>
    </location>
</feature>
<feature type="transmembrane region" description="Helical" evidence="7">
    <location>
        <begin position="422"/>
        <end position="444"/>
    </location>
</feature>
<dbReference type="Gene3D" id="3.90.550.10">
    <property type="entry name" value="Spore Coat Polysaccharide Biosynthesis Protein SpsA, Chain A"/>
    <property type="match status" value="1"/>
</dbReference>
<sequence length="584" mass="67624">MNELYFLDSKYENRIPEAPQQQSQLMQSMFQFFAIITLMLGFWYLEYRWSDSLNMEALWFAIPLAFAETMMFIGTIFVVINFWRINDTPMQDAPKYLSEVVEDKSREYYKNRDIAIDIYIPVFNENPEMVRQTILASKKVKKLDSWRVSIFLLDDSGDDAMTKMAKEEGITQITRDNSKGRKAGAITNAMDITGGDFIVVIDSDTRLFEDILLNTLGYFKDDTVAWVQTPQWFCDLTEGEALDVKWKRRAGIIGEKSANIVQKIFGKIVVGEDIFANNPAMFFDVIQRRRNNYNASFCCGATSIHRSDALKMVAIDRWVERVIKSDNKRDAINDIDVEYISFHTSEDIYTSLLVHSYKPKKYKSILHPNVESKMLSPLDLITWSMQRFRYAGGTIDLIRKEFGRFFKSGLSLGQKLMYFSTFWSYTGAIWLVILLLSPIIFMFTNIAPVDSYSMEFFIHLIPFLFFNQITLMIATWGINSNRGASFFVAIFPIVINAFWDVLRKRPIRFIVTSKIANSGNFLPLVRIQLGLIALYIIAIIYATIMLIIGERVYLTGYVINLMWSIYNMLALWTIVQSALYKFKG</sequence>
<feature type="transmembrane region" description="Helical" evidence="7">
    <location>
        <begin position="57"/>
        <end position="83"/>
    </location>
</feature>
<keyword evidence="3 9" id="KW-0808">Transferase</keyword>
<keyword evidence="2 9" id="KW-0328">Glycosyltransferase</keyword>
<dbReference type="SUPFAM" id="SSF53448">
    <property type="entry name" value="Nucleotide-diphospho-sugar transferases"/>
    <property type="match status" value="1"/>
</dbReference>